<name>A0A1J0GWI8_9CAUD</name>
<dbReference type="Pfam" id="PF01381">
    <property type="entry name" value="HTH_3"/>
    <property type="match status" value="1"/>
</dbReference>
<accession>A0A1J0GWI8</accession>
<protein>
    <submittedName>
        <fullName evidence="2">HTH DNA-binding protein</fullName>
    </submittedName>
</protein>
<dbReference type="PROSITE" id="PS50943">
    <property type="entry name" value="HTH_CROC1"/>
    <property type="match status" value="1"/>
</dbReference>
<feature type="domain" description="HTH cro/C1-type" evidence="1">
    <location>
        <begin position="54"/>
        <end position="108"/>
    </location>
</feature>
<reference evidence="2 3" key="1">
    <citation type="submission" date="2016-10" db="EMBL/GenBank/DDBJ databases">
        <authorList>
            <person name="Schroeder G."/>
            <person name="Jukic S.E."/>
            <person name="Stoner T.H."/>
            <person name="Bowman C.A."/>
            <person name="Russell D.A."/>
            <person name="Pope W.H."/>
            <person name="Jacobs-Sera D."/>
            <person name="Hatfull G.F."/>
        </authorList>
    </citation>
    <scope>NUCLEOTIDE SEQUENCE [LARGE SCALE GENOMIC DNA]</scope>
</reference>
<dbReference type="GO" id="GO:0003677">
    <property type="term" value="F:DNA binding"/>
    <property type="evidence" value="ECO:0007669"/>
    <property type="project" value="UniProtKB-KW"/>
</dbReference>
<dbReference type="Gene3D" id="1.10.260.40">
    <property type="entry name" value="lambda repressor-like DNA-binding domains"/>
    <property type="match status" value="1"/>
</dbReference>
<dbReference type="KEGG" id="vg:60328226"/>
<dbReference type="InterPro" id="IPR001387">
    <property type="entry name" value="Cro/C1-type_HTH"/>
</dbReference>
<dbReference type="CDD" id="cd00093">
    <property type="entry name" value="HTH_XRE"/>
    <property type="match status" value="1"/>
</dbReference>
<keyword evidence="3" id="KW-1185">Reference proteome</keyword>
<proteinExistence type="predicted"/>
<evidence type="ECO:0000313" key="3">
    <source>
        <dbReference type="Proteomes" id="UP000224479"/>
    </source>
</evidence>
<dbReference type="GeneID" id="60328226"/>
<dbReference type="SUPFAM" id="SSF47413">
    <property type="entry name" value="lambda repressor-like DNA-binding domains"/>
    <property type="match status" value="1"/>
</dbReference>
<keyword evidence="2" id="KW-0238">DNA-binding</keyword>
<dbReference type="SMART" id="SM00530">
    <property type="entry name" value="HTH_XRE"/>
    <property type="match status" value="1"/>
</dbReference>
<evidence type="ECO:0000259" key="1">
    <source>
        <dbReference type="PROSITE" id="PS50943"/>
    </source>
</evidence>
<dbReference type="Proteomes" id="UP000224479">
    <property type="component" value="Segment"/>
</dbReference>
<evidence type="ECO:0000313" key="2">
    <source>
        <dbReference type="EMBL" id="APC46626.1"/>
    </source>
</evidence>
<gene>
    <name evidence="2" type="primary">47</name>
    <name evidence="2" type="ORF">PBI_EMPRESS_47</name>
</gene>
<sequence length="119" mass="13217">MHNPNSLQLRACSFRTLQVTALLARTARELLRFALVRSTVGGMVKQSYGVWQELRVIRERTGWSSAELSRESGVSAPYLSQLENGDRWPNATVTKKLAVALKVPVSVLERPAEQKNPAA</sequence>
<dbReference type="InterPro" id="IPR010982">
    <property type="entry name" value="Lambda_DNA-bd_dom_sf"/>
</dbReference>
<dbReference type="RefSeq" id="YP_009956715.1">
    <property type="nucleotide sequence ID" value="NC_051654.1"/>
</dbReference>
<dbReference type="EMBL" id="KY012363">
    <property type="protein sequence ID" value="APC46626.1"/>
    <property type="molecule type" value="Genomic_DNA"/>
</dbReference>
<organism evidence="2 3">
    <name type="scientific">Mycobacterium phage Empress</name>
    <dbReference type="NCBI Taxonomy" id="1913118"/>
    <lineage>
        <taxon>Viruses</taxon>
        <taxon>Duplodnaviria</taxon>
        <taxon>Heunggongvirae</taxon>
        <taxon>Uroviricota</taxon>
        <taxon>Caudoviricetes</taxon>
        <taxon>Gracegardnervirinae</taxon>
        <taxon>Cheoctovirus</taxon>
        <taxon>Cheoctovirus empress</taxon>
    </lineage>
</organism>